<evidence type="ECO:0000256" key="1">
    <source>
        <dbReference type="SAM" id="MobiDB-lite"/>
    </source>
</evidence>
<dbReference type="OrthoDB" id="5080867at2759"/>
<feature type="compositionally biased region" description="Acidic residues" evidence="1">
    <location>
        <begin position="298"/>
        <end position="344"/>
    </location>
</feature>
<accession>A0A8H4PHJ6</accession>
<dbReference type="AlphaFoldDB" id="A0A8H4PHJ6"/>
<feature type="compositionally biased region" description="Low complexity" evidence="1">
    <location>
        <begin position="286"/>
        <end position="297"/>
    </location>
</feature>
<comment type="caution">
    <text evidence="2">The sequence shown here is derived from an EMBL/GenBank/DDBJ whole genome shotgun (WGS) entry which is preliminary data.</text>
</comment>
<proteinExistence type="predicted"/>
<dbReference type="Proteomes" id="UP000554235">
    <property type="component" value="Unassembled WGS sequence"/>
</dbReference>
<dbReference type="EMBL" id="JAADYS010000194">
    <property type="protein sequence ID" value="KAF4471529.1"/>
    <property type="molecule type" value="Genomic_DNA"/>
</dbReference>
<keyword evidence="3" id="KW-1185">Reference proteome</keyword>
<sequence>MVEWGYSIETTRSVSVTNRPAGQLPPNFDIQTSFSATQIIPFCQLAAEEFCLPSLALALEGFQSLPFQPASHTFSPRHLLQLTTPPEPNDTLGDTFTMASSWNSAPDQFVGFDMGGQSMPEHVDQLRLVGVLDPWGFLVAMRFQNPSGGPSTEVVASTPGPNSPHVFTYQGAGGGVQWVGETVKLLSTSGETGGIVFRVSGQRTMERDLPAGYRKVYLRQTVFDPQNLEAGVPMAMPPTKGDEVAMVRWPTDTPLVTGILPPRRRMTGIRLIYVVDGTPEEEEEPAAAQNEEPVAGQVEEEAGGDDDDDEDDEDDEDYEPMSDESEDENMGDAVDSDVDGDDEAANGSLQVNVTVNCQFHADFENVICELFPVPGLATLSNDGPLRPLNFICDCHVACSIVADHFRRPALASSDCHIPQPIEAKATNSWTLEAPNFTGDRRRRVNAKTLRPL</sequence>
<name>A0A8H4PHJ6_9HYPO</name>
<reference evidence="2 3" key="1">
    <citation type="submission" date="2020-01" db="EMBL/GenBank/DDBJ databases">
        <title>Identification and distribution of gene clusters putatively required for synthesis of sphingolipid metabolism inhibitors in phylogenetically diverse species of the filamentous fungus Fusarium.</title>
        <authorList>
            <person name="Kim H.-S."/>
            <person name="Busman M."/>
            <person name="Brown D.W."/>
            <person name="Divon H."/>
            <person name="Uhlig S."/>
            <person name="Proctor R.H."/>
        </authorList>
    </citation>
    <scope>NUCLEOTIDE SEQUENCE [LARGE SCALE GENOMIC DNA]</scope>
    <source>
        <strain evidence="2 3">NRRL 20459</strain>
    </source>
</reference>
<organism evidence="2 3">
    <name type="scientific">Fusarium albosuccineum</name>
    <dbReference type="NCBI Taxonomy" id="1237068"/>
    <lineage>
        <taxon>Eukaryota</taxon>
        <taxon>Fungi</taxon>
        <taxon>Dikarya</taxon>
        <taxon>Ascomycota</taxon>
        <taxon>Pezizomycotina</taxon>
        <taxon>Sordariomycetes</taxon>
        <taxon>Hypocreomycetidae</taxon>
        <taxon>Hypocreales</taxon>
        <taxon>Nectriaceae</taxon>
        <taxon>Fusarium</taxon>
        <taxon>Fusarium decemcellulare species complex</taxon>
    </lineage>
</organism>
<gene>
    <name evidence="2" type="ORF">FALBO_1545</name>
</gene>
<evidence type="ECO:0000313" key="2">
    <source>
        <dbReference type="EMBL" id="KAF4471529.1"/>
    </source>
</evidence>
<protein>
    <submittedName>
        <fullName evidence="2">Uncharacterized protein</fullName>
    </submittedName>
</protein>
<feature type="region of interest" description="Disordered" evidence="1">
    <location>
        <begin position="280"/>
        <end position="344"/>
    </location>
</feature>
<evidence type="ECO:0000313" key="3">
    <source>
        <dbReference type="Proteomes" id="UP000554235"/>
    </source>
</evidence>